<evidence type="ECO:0000256" key="4">
    <source>
        <dbReference type="ARBA" id="ARBA00022989"/>
    </source>
</evidence>
<evidence type="ECO:0000313" key="8">
    <source>
        <dbReference type="RefSeq" id="XP_034113927.1"/>
    </source>
</evidence>
<dbReference type="GO" id="GO:0015165">
    <property type="term" value="F:pyrimidine nucleotide-sugar transmembrane transporter activity"/>
    <property type="evidence" value="ECO:0007669"/>
    <property type="project" value="InterPro"/>
</dbReference>
<feature type="transmembrane region" description="Helical" evidence="6">
    <location>
        <begin position="5"/>
        <end position="24"/>
    </location>
</feature>
<feature type="transmembrane region" description="Helical" evidence="6">
    <location>
        <begin position="228"/>
        <end position="248"/>
    </location>
</feature>
<dbReference type="PANTHER" id="PTHR13146:SF0">
    <property type="entry name" value="SOLUTE CARRIER FAMILY 35 MEMBER F6"/>
    <property type="match status" value="1"/>
</dbReference>
<feature type="transmembrane region" description="Helical" evidence="6">
    <location>
        <begin position="187"/>
        <end position="207"/>
    </location>
</feature>
<protein>
    <submittedName>
        <fullName evidence="8">Solute carrier family 35 member F6 isoform X2</fullName>
    </submittedName>
</protein>
<dbReference type="AlphaFoldDB" id="A0A6P8ZBS1"/>
<dbReference type="Proteomes" id="UP000515160">
    <property type="component" value="Chromosome 2R"/>
</dbReference>
<reference evidence="8" key="1">
    <citation type="submission" date="2025-08" db="UniProtKB">
        <authorList>
            <consortium name="RefSeq"/>
        </authorList>
    </citation>
    <scope>IDENTIFICATION</scope>
    <source>
        <strain evidence="8">15112-1751.03</strain>
        <tissue evidence="8">Whole Adult</tissue>
    </source>
</reference>
<dbReference type="Pfam" id="PF04142">
    <property type="entry name" value="Nuc_sug_transp"/>
    <property type="match status" value="1"/>
</dbReference>
<gene>
    <name evidence="8" type="primary">LOC117574285</name>
</gene>
<evidence type="ECO:0000256" key="2">
    <source>
        <dbReference type="ARBA" id="ARBA00022597"/>
    </source>
</evidence>
<dbReference type="InterPro" id="IPR007271">
    <property type="entry name" value="Nuc_sug_transpt"/>
</dbReference>
<evidence type="ECO:0000256" key="6">
    <source>
        <dbReference type="SAM" id="Phobius"/>
    </source>
</evidence>
<accession>A0A6P8ZBS1</accession>
<feature type="transmembrane region" description="Helical" evidence="6">
    <location>
        <begin position="44"/>
        <end position="64"/>
    </location>
</feature>
<keyword evidence="3 6" id="KW-0812">Transmembrane</keyword>
<keyword evidence="4 6" id="KW-1133">Transmembrane helix</keyword>
<proteinExistence type="predicted"/>
<feature type="transmembrane region" description="Helical" evidence="6">
    <location>
        <begin position="150"/>
        <end position="167"/>
    </location>
</feature>
<name>A0A6P8ZBS1_DROAB</name>
<dbReference type="GeneID" id="117574285"/>
<feature type="transmembrane region" description="Helical" evidence="6">
    <location>
        <begin position="125"/>
        <end position="143"/>
    </location>
</feature>
<evidence type="ECO:0000256" key="3">
    <source>
        <dbReference type="ARBA" id="ARBA00022692"/>
    </source>
</evidence>
<keyword evidence="2" id="KW-0762">Sugar transport</keyword>
<sequence>MDHRVFITLLFVLSGTANVILIKWMSIQMVEGSDRKKHSFQHPVAMTLLMFLAEFLCFGVYKLISAVISRRGVRLHQLSRAGSYLTRGSNEFHPLVMLLPAFLRTITSILLFTGLYLTYATSFQMIRGVSLIFVGLFSTMYLNQTLSSRHWLAIFTMTCGIIDILALDVQRVDYDYTTLHHKDHNTILTGDLLVIIAEILHAFLYVYEEKHLKAADLKPIQASGWQGFFGIIITALAAVCLNFVPSAVPFNEGSRGVFDDLTDIIPQLRSNTMLILAIIGFACSCAIYNCVGMSIAKFSSSGNRLLADGIRVYFIWAFVIFAEWEIFNLITILGLLILQTGIVMYRQAIFLEWYRSTLARWQRIRYMDMNADAVPTPSSQPADVI</sequence>
<dbReference type="RefSeq" id="XP_034113927.1">
    <property type="nucleotide sequence ID" value="XM_034258036.2"/>
</dbReference>
<keyword evidence="2" id="KW-0813">Transport</keyword>
<evidence type="ECO:0000256" key="5">
    <source>
        <dbReference type="ARBA" id="ARBA00023136"/>
    </source>
</evidence>
<keyword evidence="7" id="KW-1185">Reference proteome</keyword>
<dbReference type="OrthoDB" id="29773at2759"/>
<dbReference type="GO" id="GO:0000139">
    <property type="term" value="C:Golgi membrane"/>
    <property type="evidence" value="ECO:0007669"/>
    <property type="project" value="InterPro"/>
</dbReference>
<comment type="subcellular location">
    <subcellularLocation>
        <location evidence="1">Membrane</location>
        <topology evidence="1">Multi-pass membrane protein</topology>
    </subcellularLocation>
</comment>
<organism evidence="7 8">
    <name type="scientific">Drosophila albomicans</name>
    <name type="common">Fruit fly</name>
    <dbReference type="NCBI Taxonomy" id="7291"/>
    <lineage>
        <taxon>Eukaryota</taxon>
        <taxon>Metazoa</taxon>
        <taxon>Ecdysozoa</taxon>
        <taxon>Arthropoda</taxon>
        <taxon>Hexapoda</taxon>
        <taxon>Insecta</taxon>
        <taxon>Pterygota</taxon>
        <taxon>Neoptera</taxon>
        <taxon>Endopterygota</taxon>
        <taxon>Diptera</taxon>
        <taxon>Brachycera</taxon>
        <taxon>Muscomorpha</taxon>
        <taxon>Ephydroidea</taxon>
        <taxon>Drosophilidae</taxon>
        <taxon>Drosophila</taxon>
    </lineage>
</organism>
<feature type="transmembrane region" description="Helical" evidence="6">
    <location>
        <begin position="268"/>
        <end position="291"/>
    </location>
</feature>
<dbReference type="CTD" id="41450"/>
<feature type="transmembrane region" description="Helical" evidence="6">
    <location>
        <begin position="95"/>
        <end position="119"/>
    </location>
</feature>
<evidence type="ECO:0000256" key="1">
    <source>
        <dbReference type="ARBA" id="ARBA00004141"/>
    </source>
</evidence>
<dbReference type="PANTHER" id="PTHR13146">
    <property type="match status" value="1"/>
</dbReference>
<evidence type="ECO:0000313" key="7">
    <source>
        <dbReference type="Proteomes" id="UP000515160"/>
    </source>
</evidence>
<keyword evidence="5 6" id="KW-0472">Membrane</keyword>